<proteinExistence type="predicted"/>
<comment type="caution">
    <text evidence="10">The sequence shown here is derived from an EMBL/GenBank/DDBJ whole genome shotgun (WGS) entry which is preliminary data.</text>
</comment>
<evidence type="ECO:0000256" key="7">
    <source>
        <dbReference type="ARBA" id="ARBA00023291"/>
    </source>
</evidence>
<accession>A0A7W9GGU5</accession>
<keyword evidence="6 8" id="KW-0411">Iron-sulfur</keyword>
<dbReference type="InterPro" id="IPR001080">
    <property type="entry name" value="3Fe4S_ferredoxin"/>
</dbReference>
<evidence type="ECO:0000256" key="1">
    <source>
        <dbReference type="ARBA" id="ARBA00001927"/>
    </source>
</evidence>
<evidence type="ECO:0000256" key="8">
    <source>
        <dbReference type="RuleBase" id="RU368020"/>
    </source>
</evidence>
<dbReference type="SUPFAM" id="SSF54862">
    <property type="entry name" value="4Fe-4S ferredoxins"/>
    <property type="match status" value="1"/>
</dbReference>
<keyword evidence="3 8" id="KW-0479">Metal-binding</keyword>
<evidence type="ECO:0000259" key="9">
    <source>
        <dbReference type="PROSITE" id="PS51379"/>
    </source>
</evidence>
<dbReference type="GO" id="GO:0051538">
    <property type="term" value="F:3 iron, 4 sulfur cluster binding"/>
    <property type="evidence" value="ECO:0007669"/>
    <property type="project" value="UniProtKB-KW"/>
</dbReference>
<dbReference type="RefSeq" id="WP_185076556.1">
    <property type="nucleotide sequence ID" value="NZ_JACHMB010000001.1"/>
</dbReference>
<evidence type="ECO:0000256" key="4">
    <source>
        <dbReference type="ARBA" id="ARBA00022982"/>
    </source>
</evidence>
<dbReference type="EMBL" id="JACHMB010000001">
    <property type="protein sequence ID" value="MBB5783574.1"/>
    <property type="molecule type" value="Genomic_DNA"/>
</dbReference>
<evidence type="ECO:0000256" key="3">
    <source>
        <dbReference type="ARBA" id="ARBA00022723"/>
    </source>
</evidence>
<dbReference type="PANTHER" id="PTHR36923">
    <property type="entry name" value="FERREDOXIN"/>
    <property type="match status" value="1"/>
</dbReference>
<protein>
    <recommendedName>
        <fullName evidence="8">Ferredoxin</fullName>
    </recommendedName>
</protein>
<dbReference type="PROSITE" id="PS51379">
    <property type="entry name" value="4FE4S_FER_2"/>
    <property type="match status" value="1"/>
</dbReference>
<evidence type="ECO:0000313" key="10">
    <source>
        <dbReference type="EMBL" id="MBB5783574.1"/>
    </source>
</evidence>
<keyword evidence="4 8" id="KW-0249">Electron transport</keyword>
<organism evidence="10 11">
    <name type="scientific">Nonomuraea jabiensis</name>
    <dbReference type="NCBI Taxonomy" id="882448"/>
    <lineage>
        <taxon>Bacteria</taxon>
        <taxon>Bacillati</taxon>
        <taxon>Actinomycetota</taxon>
        <taxon>Actinomycetes</taxon>
        <taxon>Streptosporangiales</taxon>
        <taxon>Streptosporangiaceae</taxon>
        <taxon>Nonomuraea</taxon>
    </lineage>
</organism>
<dbReference type="InterPro" id="IPR051269">
    <property type="entry name" value="Fe-S_cluster_ET"/>
</dbReference>
<evidence type="ECO:0000256" key="6">
    <source>
        <dbReference type="ARBA" id="ARBA00023014"/>
    </source>
</evidence>
<dbReference type="Gene3D" id="3.30.70.20">
    <property type="match status" value="1"/>
</dbReference>
<evidence type="ECO:0000256" key="5">
    <source>
        <dbReference type="ARBA" id="ARBA00023004"/>
    </source>
</evidence>
<gene>
    <name evidence="10" type="ORF">HD596_010330</name>
</gene>
<dbReference type="PANTHER" id="PTHR36923:SF3">
    <property type="entry name" value="FERREDOXIN"/>
    <property type="match status" value="1"/>
</dbReference>
<dbReference type="AlphaFoldDB" id="A0A7W9GGU5"/>
<dbReference type="PRINTS" id="PR00352">
    <property type="entry name" value="3FE4SFRDOXIN"/>
</dbReference>
<evidence type="ECO:0000313" key="11">
    <source>
        <dbReference type="Proteomes" id="UP000579153"/>
    </source>
</evidence>
<reference evidence="10 11" key="1">
    <citation type="submission" date="2020-08" db="EMBL/GenBank/DDBJ databases">
        <title>Sequencing the genomes of 1000 actinobacteria strains.</title>
        <authorList>
            <person name="Klenk H.-P."/>
        </authorList>
    </citation>
    <scope>NUCLEOTIDE SEQUENCE [LARGE SCALE GENOMIC DNA]</scope>
    <source>
        <strain evidence="10 11">DSM 45507</strain>
    </source>
</reference>
<dbReference type="Pfam" id="PF13370">
    <property type="entry name" value="Fer4_13"/>
    <property type="match status" value="1"/>
</dbReference>
<comment type="cofactor">
    <cofactor evidence="1">
        <name>[3Fe-4S] cluster</name>
        <dbReference type="ChEBI" id="CHEBI:21137"/>
    </cofactor>
</comment>
<evidence type="ECO:0000256" key="2">
    <source>
        <dbReference type="ARBA" id="ARBA00022448"/>
    </source>
</evidence>
<dbReference type="GO" id="GO:0005506">
    <property type="term" value="F:iron ion binding"/>
    <property type="evidence" value="ECO:0007669"/>
    <property type="project" value="UniProtKB-UniRule"/>
</dbReference>
<dbReference type="Proteomes" id="UP000579153">
    <property type="component" value="Unassembled WGS sequence"/>
</dbReference>
<keyword evidence="5 8" id="KW-0408">Iron</keyword>
<dbReference type="GO" id="GO:0009055">
    <property type="term" value="F:electron transfer activity"/>
    <property type="evidence" value="ECO:0007669"/>
    <property type="project" value="UniProtKB-UniRule"/>
</dbReference>
<keyword evidence="11" id="KW-1185">Reference proteome</keyword>
<dbReference type="InterPro" id="IPR017896">
    <property type="entry name" value="4Fe4S_Fe-S-bd"/>
</dbReference>
<comment type="function">
    <text evidence="8">Ferredoxins are iron-sulfur proteins that transfer electrons in a wide variety of metabolic reactions.</text>
</comment>
<keyword evidence="2 8" id="KW-0813">Transport</keyword>
<name>A0A7W9GGU5_9ACTN</name>
<feature type="domain" description="4Fe-4S ferredoxin-type" evidence="9">
    <location>
        <begin position="1"/>
        <end position="29"/>
    </location>
</feature>
<keyword evidence="7" id="KW-0003">3Fe-4S</keyword>
<sequence length="66" mass="6815">MKIVVDEAKCCGAGQCVLIAPDVFDQNEDDGIVILLEAEPAAHLHAAVREAAAVCPAAAIQVDEDA</sequence>